<dbReference type="STRING" id="658196.A0A397SUL7"/>
<evidence type="ECO:0000259" key="1">
    <source>
        <dbReference type="Pfam" id="PF13649"/>
    </source>
</evidence>
<gene>
    <name evidence="2" type="ORF">C1645_774540</name>
</gene>
<dbReference type="SUPFAM" id="SSF53335">
    <property type="entry name" value="S-adenosyl-L-methionine-dependent methyltransferases"/>
    <property type="match status" value="1"/>
</dbReference>
<dbReference type="GO" id="GO:0032259">
    <property type="term" value="P:methylation"/>
    <property type="evidence" value="ECO:0007669"/>
    <property type="project" value="UniProtKB-KW"/>
</dbReference>
<comment type="caution">
    <text evidence="2">The sequence shown here is derived from an EMBL/GenBank/DDBJ whole genome shotgun (WGS) entry which is preliminary data.</text>
</comment>
<protein>
    <submittedName>
        <fullName evidence="2">S-adenosyl-L-methionine-dependent methyltransferase</fullName>
    </submittedName>
</protein>
<dbReference type="GO" id="GO:0008168">
    <property type="term" value="F:methyltransferase activity"/>
    <property type="evidence" value="ECO:0007669"/>
    <property type="project" value="UniProtKB-KW"/>
</dbReference>
<keyword evidence="2" id="KW-0489">Methyltransferase</keyword>
<dbReference type="AlphaFoldDB" id="A0A397SUL7"/>
<accession>A0A397SUL7</accession>
<dbReference type="CDD" id="cd02440">
    <property type="entry name" value="AdoMet_MTases"/>
    <property type="match status" value="1"/>
</dbReference>
<evidence type="ECO:0000313" key="3">
    <source>
        <dbReference type="Proteomes" id="UP000265703"/>
    </source>
</evidence>
<dbReference type="InterPro" id="IPR029063">
    <property type="entry name" value="SAM-dependent_MTases_sf"/>
</dbReference>
<reference evidence="2 3" key="1">
    <citation type="submission" date="2018-06" db="EMBL/GenBank/DDBJ databases">
        <title>Comparative genomics reveals the genomic features of Rhizophagus irregularis, R. cerebriforme, R. diaphanum and Gigaspora rosea, and their symbiotic lifestyle signature.</title>
        <authorList>
            <person name="Morin E."/>
            <person name="San Clemente H."/>
            <person name="Chen E.C.H."/>
            <person name="De La Providencia I."/>
            <person name="Hainaut M."/>
            <person name="Kuo A."/>
            <person name="Kohler A."/>
            <person name="Murat C."/>
            <person name="Tang N."/>
            <person name="Roy S."/>
            <person name="Loubradou J."/>
            <person name="Henrissat B."/>
            <person name="Grigoriev I.V."/>
            <person name="Corradi N."/>
            <person name="Roux C."/>
            <person name="Martin F.M."/>
        </authorList>
    </citation>
    <scope>NUCLEOTIDE SEQUENCE [LARGE SCALE GENOMIC DNA]</scope>
    <source>
        <strain evidence="2 3">DAOM 227022</strain>
    </source>
</reference>
<dbReference type="InterPro" id="IPR041698">
    <property type="entry name" value="Methyltransf_25"/>
</dbReference>
<dbReference type="Gene3D" id="3.40.50.150">
    <property type="entry name" value="Vaccinia Virus protein VP39"/>
    <property type="match status" value="1"/>
</dbReference>
<dbReference type="PANTHER" id="PTHR43591">
    <property type="entry name" value="METHYLTRANSFERASE"/>
    <property type="match status" value="1"/>
</dbReference>
<evidence type="ECO:0000313" key="2">
    <source>
        <dbReference type="EMBL" id="RIA88619.1"/>
    </source>
</evidence>
<dbReference type="PANTHER" id="PTHR43591:SF24">
    <property type="entry name" value="2-METHOXY-6-POLYPRENYL-1,4-BENZOQUINOL METHYLASE, MITOCHONDRIAL"/>
    <property type="match status" value="1"/>
</dbReference>
<keyword evidence="2" id="KW-0808">Transferase</keyword>
<organism evidence="2 3">
    <name type="scientific">Glomus cerebriforme</name>
    <dbReference type="NCBI Taxonomy" id="658196"/>
    <lineage>
        <taxon>Eukaryota</taxon>
        <taxon>Fungi</taxon>
        <taxon>Fungi incertae sedis</taxon>
        <taxon>Mucoromycota</taxon>
        <taxon>Glomeromycotina</taxon>
        <taxon>Glomeromycetes</taxon>
        <taxon>Glomerales</taxon>
        <taxon>Glomeraceae</taxon>
        <taxon>Glomus</taxon>
    </lineage>
</organism>
<keyword evidence="3" id="KW-1185">Reference proteome</keyword>
<dbReference type="EMBL" id="QKYT01000255">
    <property type="protein sequence ID" value="RIA88619.1"/>
    <property type="molecule type" value="Genomic_DNA"/>
</dbReference>
<sequence>MKDEQPNQEFDSSDPLKSDNTESILDSFRFVNGRRYHNLDDVTYLLPNDNKEAKRLYLQHNLFKFAWQNNYSSPIHEFLKSGKAKVLDIGCGSGHWILDMAREYPQATFVGIDMSPLFPDAKNTPSNVLFLQHNLNNGIPFPNETFDFVFQRFLCNNVVLDKWKIYVKEMIRVTKSGGWLEFFEFELNYDRASAFHLQVLELVHSAFEAKGIISKPESVIPPFLETCQELSEVHFKEVSIPIGHWAGQLGTMMLTYTLMNAETIRLLITSAWGVDDKTFDWIFENSNREFDENKLHTKSFRWFSKKI</sequence>
<dbReference type="Proteomes" id="UP000265703">
    <property type="component" value="Unassembled WGS sequence"/>
</dbReference>
<feature type="domain" description="Methyltransferase" evidence="1">
    <location>
        <begin position="86"/>
        <end position="178"/>
    </location>
</feature>
<dbReference type="OrthoDB" id="2013972at2759"/>
<name>A0A397SUL7_9GLOM</name>
<dbReference type="Pfam" id="PF13649">
    <property type="entry name" value="Methyltransf_25"/>
    <property type="match status" value="1"/>
</dbReference>
<proteinExistence type="predicted"/>